<reference evidence="3" key="1">
    <citation type="submission" date="2018-02" db="EMBL/GenBank/DDBJ databases">
        <authorList>
            <person name="Hausmann B."/>
        </authorList>
    </citation>
    <scope>NUCLEOTIDE SEQUENCE [LARGE SCALE GENOMIC DNA]</scope>
    <source>
        <strain evidence="3">Peat soil MAG SbA1</strain>
    </source>
</reference>
<evidence type="ECO:0000313" key="3">
    <source>
        <dbReference type="Proteomes" id="UP000238701"/>
    </source>
</evidence>
<organism evidence="2 3">
    <name type="scientific">Candidatus Sulfotelmatobacter kueseliae</name>
    <dbReference type="NCBI Taxonomy" id="2042962"/>
    <lineage>
        <taxon>Bacteria</taxon>
        <taxon>Pseudomonadati</taxon>
        <taxon>Acidobacteriota</taxon>
        <taxon>Terriglobia</taxon>
        <taxon>Terriglobales</taxon>
        <taxon>Candidatus Korobacteraceae</taxon>
        <taxon>Candidatus Sulfotelmatobacter</taxon>
    </lineage>
</organism>
<evidence type="ECO:0000256" key="1">
    <source>
        <dbReference type="SAM" id="MobiDB-lite"/>
    </source>
</evidence>
<sequence length="323" mass="37385">MLSRPNRRRKFFLRQEGSQRQPRRQRLGNRHHVGGHPEILKRKNRSRPAQPALNLVKDQRRPVPVGQRPAFPEKLARALIDSAFAENRLQHDGAGVVIHRRPQAFDIVLLHESDIFKQRFESLAMLILPGQRQCAKRPPMIGTLERHQPAFRRPARAMSSQPRQLDRALDRLRPAVGEEHPRHSRRAAGKLAQLFRQPPLILVIVEIRNVQQLRRLLANRLHDPRMRVPQRIHAQSRNKVEIALALDVIHEHSLAARQHDRIAVISLQQKLLFPFCDFFKGSHKNSILPEGKVQADCRAEGKVTERYRNYQQSAGTEVYDSVD</sequence>
<feature type="region of interest" description="Disordered" evidence="1">
    <location>
        <begin position="15"/>
        <end position="49"/>
    </location>
</feature>
<dbReference type="Proteomes" id="UP000238701">
    <property type="component" value="Unassembled WGS sequence"/>
</dbReference>
<feature type="compositionally biased region" description="Basic residues" evidence="1">
    <location>
        <begin position="21"/>
        <end position="34"/>
    </location>
</feature>
<gene>
    <name evidence="2" type="ORF">SBA1_270036</name>
</gene>
<dbReference type="EMBL" id="OMOD01000119">
    <property type="protein sequence ID" value="SPF39321.1"/>
    <property type="molecule type" value="Genomic_DNA"/>
</dbReference>
<dbReference type="AlphaFoldDB" id="A0A2U3KI41"/>
<name>A0A2U3KI41_9BACT</name>
<evidence type="ECO:0000313" key="2">
    <source>
        <dbReference type="EMBL" id="SPF39321.1"/>
    </source>
</evidence>
<proteinExistence type="predicted"/>
<accession>A0A2U3KI41</accession>
<protein>
    <submittedName>
        <fullName evidence="2">Uncharacterized protein</fullName>
    </submittedName>
</protein>